<proteinExistence type="predicted"/>
<sequence length="84" mass="9392">MGAGQIDLASYRVKREAGIITPIRIGDTFAVLVKQWNENLWKEDNPQIVAVSLQSLLDQKQALLNSIKAIDEFIIDLEALPKSE</sequence>
<organism evidence="1">
    <name type="scientific">viral metagenome</name>
    <dbReference type="NCBI Taxonomy" id="1070528"/>
    <lineage>
        <taxon>unclassified sequences</taxon>
        <taxon>metagenomes</taxon>
        <taxon>organismal metagenomes</taxon>
    </lineage>
</organism>
<name>A0A6M3LK07_9ZZZZ</name>
<dbReference type="EMBL" id="MT143254">
    <property type="protein sequence ID" value="QJA94709.1"/>
    <property type="molecule type" value="Genomic_DNA"/>
</dbReference>
<dbReference type="AlphaFoldDB" id="A0A6M3LK07"/>
<protein>
    <submittedName>
        <fullName evidence="1">Uncharacterized protein</fullName>
    </submittedName>
</protein>
<evidence type="ECO:0000313" key="1">
    <source>
        <dbReference type="EMBL" id="QJA94709.1"/>
    </source>
</evidence>
<accession>A0A6M3LK07</accession>
<reference evidence="1" key="1">
    <citation type="submission" date="2020-03" db="EMBL/GenBank/DDBJ databases">
        <title>The deep terrestrial virosphere.</title>
        <authorList>
            <person name="Holmfeldt K."/>
            <person name="Nilsson E."/>
            <person name="Simone D."/>
            <person name="Lopez-Fernandez M."/>
            <person name="Wu X."/>
            <person name="de Brujin I."/>
            <person name="Lundin D."/>
            <person name="Andersson A."/>
            <person name="Bertilsson S."/>
            <person name="Dopson M."/>
        </authorList>
    </citation>
    <scope>NUCLEOTIDE SEQUENCE</scope>
    <source>
        <strain evidence="1">MM415B03778</strain>
    </source>
</reference>
<gene>
    <name evidence="1" type="ORF">MM415B03778_0009</name>
</gene>